<keyword evidence="2" id="KW-0812">Transmembrane</keyword>
<name>A0A0A0LVC9_CUCSA</name>
<dbReference type="InterPro" id="IPR010658">
    <property type="entry name" value="Nodulin-like"/>
</dbReference>
<feature type="transmembrane region" description="Helical" evidence="2">
    <location>
        <begin position="42"/>
        <end position="61"/>
    </location>
</feature>
<proteinExistence type="predicted"/>
<protein>
    <recommendedName>
        <fullName evidence="3">Nodulin-like domain-containing protein</fullName>
    </recommendedName>
</protein>
<gene>
    <name evidence="4" type="ORF">Csa_1G096110</name>
</gene>
<evidence type="ECO:0000259" key="3">
    <source>
        <dbReference type="Pfam" id="PF06813"/>
    </source>
</evidence>
<reference evidence="4 5" key="3">
    <citation type="journal article" date="2010" name="BMC Genomics">
        <title>Transcriptome sequencing and comparative analysis of cucumber flowers with different sex types.</title>
        <authorList>
            <person name="Guo S."/>
            <person name="Zheng Y."/>
            <person name="Joung J.G."/>
            <person name="Liu S."/>
            <person name="Zhang Z."/>
            <person name="Crasta O.R."/>
            <person name="Sobral B.W."/>
            <person name="Xu Y."/>
            <person name="Huang S."/>
            <person name="Fei Z."/>
        </authorList>
    </citation>
    <scope>NUCLEOTIDE SEQUENCE [LARGE SCALE GENOMIC DNA]</scope>
    <source>
        <strain evidence="5">cv. 9930</strain>
    </source>
</reference>
<feature type="domain" description="Nodulin-like" evidence="3">
    <location>
        <begin position="4"/>
        <end position="60"/>
    </location>
</feature>
<dbReference type="Gramene" id="KGN64777">
    <property type="protein sequence ID" value="KGN64777"/>
    <property type="gene ID" value="Csa_1G096110"/>
</dbReference>
<dbReference type="OMA" id="CCSNIVN"/>
<keyword evidence="2" id="KW-0472">Membrane</keyword>
<dbReference type="eggNOG" id="ENOG502QTX1">
    <property type="taxonomic scope" value="Eukaryota"/>
</dbReference>
<organism evidence="4 5">
    <name type="scientific">Cucumis sativus</name>
    <name type="common">Cucumber</name>
    <dbReference type="NCBI Taxonomy" id="3659"/>
    <lineage>
        <taxon>Eukaryota</taxon>
        <taxon>Viridiplantae</taxon>
        <taxon>Streptophyta</taxon>
        <taxon>Embryophyta</taxon>
        <taxon>Tracheophyta</taxon>
        <taxon>Spermatophyta</taxon>
        <taxon>Magnoliopsida</taxon>
        <taxon>eudicotyledons</taxon>
        <taxon>Gunneridae</taxon>
        <taxon>Pentapetalae</taxon>
        <taxon>rosids</taxon>
        <taxon>fabids</taxon>
        <taxon>Cucurbitales</taxon>
        <taxon>Cucurbitaceae</taxon>
        <taxon>Benincaseae</taxon>
        <taxon>Cucumis</taxon>
    </lineage>
</organism>
<keyword evidence="5" id="KW-1185">Reference proteome</keyword>
<evidence type="ECO:0000313" key="4">
    <source>
        <dbReference type="EMBL" id="KGN64777.1"/>
    </source>
</evidence>
<dbReference type="Proteomes" id="UP000029981">
    <property type="component" value="Chromosome 1"/>
</dbReference>
<sequence length="136" mass="15127">MRRHPEELRVLYHLLYVSIILALFLLFLTVSQKQAAFSSAGYASGAAVIIGLLLMPLLIAVREELMLFKLNGQTDKNSSPAVFTPEMKTSSSSTTKNNESLSPIEEIPELNSPTCCSNIVNKPERGEDFSEYLEFI</sequence>
<evidence type="ECO:0000256" key="2">
    <source>
        <dbReference type="SAM" id="Phobius"/>
    </source>
</evidence>
<dbReference type="STRING" id="3659.A0A0A0LVC9"/>
<dbReference type="Pfam" id="PF06813">
    <property type="entry name" value="Nodulin-like"/>
    <property type="match status" value="1"/>
</dbReference>
<evidence type="ECO:0000313" key="5">
    <source>
        <dbReference type="Proteomes" id="UP000029981"/>
    </source>
</evidence>
<reference evidence="4 5" key="4">
    <citation type="journal article" date="2011" name="BMC Genomics">
        <title>RNA-Seq improves annotation of protein-coding genes in the cucumber genome.</title>
        <authorList>
            <person name="Li Z."/>
            <person name="Zhang Z."/>
            <person name="Yan P."/>
            <person name="Huang S."/>
            <person name="Fei Z."/>
            <person name="Lin K."/>
        </authorList>
    </citation>
    <scope>NUCLEOTIDE SEQUENCE [LARGE SCALE GENOMIC DNA]</scope>
    <source>
        <strain evidence="5">cv. 9930</strain>
    </source>
</reference>
<reference evidence="4 5" key="2">
    <citation type="journal article" date="2009" name="PLoS ONE">
        <title>An integrated genetic and cytogenetic map of the cucumber genome.</title>
        <authorList>
            <person name="Ren Y."/>
            <person name="Zhang Z."/>
            <person name="Liu J."/>
            <person name="Staub J.E."/>
            <person name="Han Y."/>
            <person name="Cheng Z."/>
            <person name="Li X."/>
            <person name="Lu J."/>
            <person name="Miao H."/>
            <person name="Kang H."/>
            <person name="Xie B."/>
            <person name="Gu X."/>
            <person name="Wang X."/>
            <person name="Du Y."/>
            <person name="Jin W."/>
            <person name="Huang S."/>
        </authorList>
    </citation>
    <scope>NUCLEOTIDE SEQUENCE [LARGE SCALE GENOMIC DNA]</scope>
    <source>
        <strain evidence="5">cv. 9930</strain>
    </source>
</reference>
<feature type="region of interest" description="Disordered" evidence="1">
    <location>
        <begin position="73"/>
        <end position="104"/>
    </location>
</feature>
<reference evidence="4 5" key="1">
    <citation type="journal article" date="2009" name="Nat. Genet.">
        <title>The genome of the cucumber, Cucumis sativus L.</title>
        <authorList>
            <person name="Huang S."/>
            <person name="Li R."/>
            <person name="Zhang Z."/>
            <person name="Li L."/>
            <person name="Gu X."/>
            <person name="Fan W."/>
            <person name="Lucas W.J."/>
            <person name="Wang X."/>
            <person name="Xie B."/>
            <person name="Ni P."/>
            <person name="Ren Y."/>
            <person name="Zhu H."/>
            <person name="Li J."/>
            <person name="Lin K."/>
            <person name="Jin W."/>
            <person name="Fei Z."/>
            <person name="Li G."/>
            <person name="Staub J."/>
            <person name="Kilian A."/>
            <person name="van der Vossen E.A."/>
            <person name="Wu Y."/>
            <person name="Guo J."/>
            <person name="He J."/>
            <person name="Jia Z."/>
            <person name="Ren Y."/>
            <person name="Tian G."/>
            <person name="Lu Y."/>
            <person name="Ruan J."/>
            <person name="Qian W."/>
            <person name="Wang M."/>
            <person name="Huang Q."/>
            <person name="Li B."/>
            <person name="Xuan Z."/>
            <person name="Cao J."/>
            <person name="Asan"/>
            <person name="Wu Z."/>
            <person name="Zhang J."/>
            <person name="Cai Q."/>
            <person name="Bai Y."/>
            <person name="Zhao B."/>
            <person name="Han Y."/>
            <person name="Li Y."/>
            <person name="Li X."/>
            <person name="Wang S."/>
            <person name="Shi Q."/>
            <person name="Liu S."/>
            <person name="Cho W.K."/>
            <person name="Kim J.Y."/>
            <person name="Xu Y."/>
            <person name="Heller-Uszynska K."/>
            <person name="Miao H."/>
            <person name="Cheng Z."/>
            <person name="Zhang S."/>
            <person name="Wu J."/>
            <person name="Yang Y."/>
            <person name="Kang H."/>
            <person name="Li M."/>
            <person name="Liang H."/>
            <person name="Ren X."/>
            <person name="Shi Z."/>
            <person name="Wen M."/>
            <person name="Jian M."/>
            <person name="Yang H."/>
            <person name="Zhang G."/>
            <person name="Yang Z."/>
            <person name="Chen R."/>
            <person name="Liu S."/>
            <person name="Li J."/>
            <person name="Ma L."/>
            <person name="Liu H."/>
            <person name="Zhou Y."/>
            <person name="Zhao J."/>
            <person name="Fang X."/>
            <person name="Li G."/>
            <person name="Fang L."/>
            <person name="Li Y."/>
            <person name="Liu D."/>
            <person name="Zheng H."/>
            <person name="Zhang Y."/>
            <person name="Qin N."/>
            <person name="Li Z."/>
            <person name="Yang G."/>
            <person name="Yang S."/>
            <person name="Bolund L."/>
            <person name="Kristiansen K."/>
            <person name="Zheng H."/>
            <person name="Li S."/>
            <person name="Zhang X."/>
            <person name="Yang H."/>
            <person name="Wang J."/>
            <person name="Sun R."/>
            <person name="Zhang B."/>
            <person name="Jiang S."/>
            <person name="Wang J."/>
            <person name="Du Y."/>
            <person name="Li S."/>
        </authorList>
    </citation>
    <scope>NUCLEOTIDE SEQUENCE [LARGE SCALE GENOMIC DNA]</scope>
    <source>
        <strain evidence="5">cv. 9930</strain>
    </source>
</reference>
<dbReference type="EMBL" id="CM002922">
    <property type="protein sequence ID" value="KGN64777.1"/>
    <property type="molecule type" value="Genomic_DNA"/>
</dbReference>
<accession>A0A0A0LVC9</accession>
<evidence type="ECO:0000256" key="1">
    <source>
        <dbReference type="SAM" id="MobiDB-lite"/>
    </source>
</evidence>
<feature type="transmembrane region" description="Helical" evidence="2">
    <location>
        <begin position="12"/>
        <end position="30"/>
    </location>
</feature>
<dbReference type="AlphaFoldDB" id="A0A0A0LVC9"/>
<keyword evidence="2" id="KW-1133">Transmembrane helix</keyword>